<dbReference type="NCBIfam" id="TIGR01730">
    <property type="entry name" value="RND_mfp"/>
    <property type="match status" value="1"/>
</dbReference>
<feature type="region of interest" description="Disordered" evidence="3">
    <location>
        <begin position="384"/>
        <end position="404"/>
    </location>
</feature>
<evidence type="ECO:0000313" key="9">
    <source>
        <dbReference type="Proteomes" id="UP000248090"/>
    </source>
</evidence>
<evidence type="ECO:0000259" key="5">
    <source>
        <dbReference type="Pfam" id="PF25917"/>
    </source>
</evidence>
<dbReference type="Gene3D" id="2.40.50.100">
    <property type="match status" value="1"/>
</dbReference>
<dbReference type="InterPro" id="IPR058624">
    <property type="entry name" value="MdtA-like_HH"/>
</dbReference>
<accession>A0ABX5LWI9</accession>
<dbReference type="PANTHER" id="PTHR30158">
    <property type="entry name" value="ACRA/E-RELATED COMPONENT OF DRUG EFFLUX TRANSPORTER"/>
    <property type="match status" value="1"/>
</dbReference>
<evidence type="ECO:0000256" key="1">
    <source>
        <dbReference type="ARBA" id="ARBA00004519"/>
    </source>
</evidence>
<dbReference type="Pfam" id="PF25876">
    <property type="entry name" value="HH_MFP_RND"/>
    <property type="match status" value="1"/>
</dbReference>
<evidence type="ECO:0000313" key="8">
    <source>
        <dbReference type="EMBL" id="PXF30524.1"/>
    </source>
</evidence>
<dbReference type="Gene3D" id="2.40.420.20">
    <property type="match status" value="1"/>
</dbReference>
<dbReference type="InterPro" id="IPR058627">
    <property type="entry name" value="MdtA-like_C"/>
</dbReference>
<dbReference type="Pfam" id="PF25917">
    <property type="entry name" value="BSH_RND"/>
    <property type="match status" value="1"/>
</dbReference>
<organism evidence="8 9">
    <name type="scientific">Pokkaliibacter plantistimulans</name>
    <dbReference type="NCBI Taxonomy" id="1635171"/>
    <lineage>
        <taxon>Bacteria</taxon>
        <taxon>Pseudomonadati</taxon>
        <taxon>Pseudomonadota</taxon>
        <taxon>Gammaproteobacteria</taxon>
        <taxon>Oceanospirillales</taxon>
        <taxon>Balneatrichaceae</taxon>
        <taxon>Pokkaliibacter</taxon>
    </lineage>
</organism>
<dbReference type="PROSITE" id="PS51257">
    <property type="entry name" value="PROKAR_LIPOPROTEIN"/>
    <property type="match status" value="1"/>
</dbReference>
<feature type="domain" description="Multidrug resistance protein MdtA-like C-terminal permuted SH3" evidence="7">
    <location>
        <begin position="299"/>
        <end position="360"/>
    </location>
</feature>
<sequence length="404" mass="43113">MKYLSTMAGLILVPLALVGCQKEEVAQQQHQQRTPEVGYITLTTSEVPLKTELQGRTVASTTAEVRPQVSGIVEKRLFEEGSEVKKGQLLYQIDDSSYKAAYNEARADLLNSEATVRSAKLKDQRYAALAKSEGVSRQDADDAHAAYLEAVASVEKYKAAVESAKIDLDHTQVKAPIAGRIGISSVTEGALVTADQDTALATIRSLNPIYVDLTQSSKEVLKLRQTLKRSGVSSGNTEVSLQLEDGSTYADKGTLTVREVAVDESTGSVTLRAQFPNDDDLLMPGMFVRAVLDEAVDTQAMLVPQRGVARDARGNATALVIKDDGTVEQRQVTTDRSIGDKWLITQGLSAGDKLIVEGTGKVAAGQKVKSVEVELAADGSVTDKAADASKVANQGATDQDKGAM</sequence>
<dbReference type="Proteomes" id="UP000248090">
    <property type="component" value="Unassembled WGS sequence"/>
</dbReference>
<dbReference type="RefSeq" id="WP_110188051.1">
    <property type="nucleotide sequence ID" value="NZ_CP177354.1"/>
</dbReference>
<dbReference type="InterPro" id="IPR058625">
    <property type="entry name" value="MdtA-like_BSH"/>
</dbReference>
<evidence type="ECO:0000256" key="2">
    <source>
        <dbReference type="ARBA" id="ARBA00009477"/>
    </source>
</evidence>
<comment type="similarity">
    <text evidence="2">Belongs to the membrane fusion protein (MFP) (TC 8.A.1) family.</text>
</comment>
<evidence type="ECO:0000259" key="6">
    <source>
        <dbReference type="Pfam" id="PF25944"/>
    </source>
</evidence>
<reference evidence="8 9" key="1">
    <citation type="submission" date="2015-03" db="EMBL/GenBank/DDBJ databases">
        <authorList>
            <person name="Krishnan R."/>
            <person name="Midha S."/>
            <person name="Patil P.B."/>
            <person name="Rameshkumar N."/>
        </authorList>
    </citation>
    <scope>NUCLEOTIDE SEQUENCE [LARGE SCALE GENOMIC DNA]</scope>
    <source>
        <strain evidence="8 9">L1E11</strain>
    </source>
</reference>
<dbReference type="InterPro" id="IPR058626">
    <property type="entry name" value="MdtA-like_b-barrel"/>
</dbReference>
<name>A0ABX5LWI9_9GAMM</name>
<dbReference type="EMBL" id="LAPT01000074">
    <property type="protein sequence ID" value="PXF30524.1"/>
    <property type="molecule type" value="Genomic_DNA"/>
</dbReference>
<comment type="subcellular location">
    <subcellularLocation>
        <location evidence="1">Cell inner membrane</location>
        <topology evidence="1">Lipid-anchor</topology>
    </subcellularLocation>
</comment>
<feature type="domain" description="Multidrug resistance protein MdtA-like beta-barrel" evidence="6">
    <location>
        <begin position="208"/>
        <end position="295"/>
    </location>
</feature>
<evidence type="ECO:0000256" key="3">
    <source>
        <dbReference type="SAM" id="MobiDB-lite"/>
    </source>
</evidence>
<proteinExistence type="inferred from homology"/>
<dbReference type="PANTHER" id="PTHR30158:SF3">
    <property type="entry name" value="MULTIDRUG EFFLUX PUMP SUBUNIT ACRA-RELATED"/>
    <property type="match status" value="1"/>
</dbReference>
<dbReference type="Pfam" id="PF25967">
    <property type="entry name" value="RND-MFP_C"/>
    <property type="match status" value="1"/>
</dbReference>
<evidence type="ECO:0000259" key="7">
    <source>
        <dbReference type="Pfam" id="PF25967"/>
    </source>
</evidence>
<dbReference type="Gene3D" id="1.10.287.470">
    <property type="entry name" value="Helix hairpin bin"/>
    <property type="match status" value="1"/>
</dbReference>
<protein>
    <submittedName>
        <fullName evidence="8">Acriflavine resistance protein E</fullName>
    </submittedName>
</protein>
<feature type="domain" description="Multidrug resistance protein MdtA-like alpha-helical hairpin" evidence="4">
    <location>
        <begin position="102"/>
        <end position="171"/>
    </location>
</feature>
<dbReference type="Pfam" id="PF25944">
    <property type="entry name" value="Beta-barrel_RND"/>
    <property type="match status" value="1"/>
</dbReference>
<feature type="domain" description="Multidrug resistance protein MdtA-like barrel-sandwich hybrid" evidence="5">
    <location>
        <begin position="62"/>
        <end position="203"/>
    </location>
</feature>
<comment type="caution">
    <text evidence="8">The sequence shown here is derived from an EMBL/GenBank/DDBJ whole genome shotgun (WGS) entry which is preliminary data.</text>
</comment>
<evidence type="ECO:0000259" key="4">
    <source>
        <dbReference type="Pfam" id="PF25876"/>
    </source>
</evidence>
<dbReference type="InterPro" id="IPR006143">
    <property type="entry name" value="RND_pump_MFP"/>
</dbReference>
<dbReference type="SUPFAM" id="SSF111369">
    <property type="entry name" value="HlyD-like secretion proteins"/>
    <property type="match status" value="1"/>
</dbReference>
<dbReference type="Gene3D" id="2.40.30.170">
    <property type="match status" value="1"/>
</dbReference>
<keyword evidence="9" id="KW-1185">Reference proteome</keyword>
<gene>
    <name evidence="8" type="ORF">WH50_14945</name>
</gene>